<name>A0A5N0DTE3_9NOCA</name>
<reference evidence="5 6" key="1">
    <citation type="submission" date="2019-09" db="EMBL/GenBank/DDBJ databases">
        <authorList>
            <person name="Wang X."/>
        </authorList>
    </citation>
    <scope>NUCLEOTIDE SEQUENCE [LARGE SCALE GENOMIC DNA]</scope>
    <source>
        <strain evidence="5 6">CICC 11023</strain>
    </source>
</reference>
<dbReference type="SUPFAM" id="SSF75304">
    <property type="entry name" value="Amidase signature (AS) enzymes"/>
    <property type="match status" value="1"/>
</dbReference>
<evidence type="ECO:0000259" key="4">
    <source>
        <dbReference type="Pfam" id="PF01425"/>
    </source>
</evidence>
<dbReference type="Pfam" id="PF01425">
    <property type="entry name" value="Amidase"/>
    <property type="match status" value="1"/>
</dbReference>
<evidence type="ECO:0000256" key="1">
    <source>
        <dbReference type="ARBA" id="ARBA00001311"/>
    </source>
</evidence>
<proteinExistence type="inferred from homology"/>
<dbReference type="NCBIfam" id="NF009119">
    <property type="entry name" value="PRK12470.1"/>
    <property type="match status" value="1"/>
</dbReference>
<sequence>MDLQDVVSAGVLEQRELLEQGVLSAQELVAATLTGIDAAKDLNAFTQIRHEQARAEAIERDRERAAGSVGPLHGIPIAIKDEIDVAGLVTTFGTRSNSTPAEADSEIVRRLRAAGAIIVGKTTMPEFGQWPFTESSTYGVTRNPWDRNRTTGGSSGGSAAAVAAGLVPVAIGSDGGGSIRIPSACCGLFGLKPQRGRVPVAPFEHLWWSLGVTGPLTRGVLDSAVVYDVIRGNTPGDRFTAPDPVMSFEQAARQTGAPLRIGYSTKSPSALAKPDPEHVRAVQDTAKLLAELGHSVFEVDPDYPESLQAFFPQFFGGVRDEAEHVEHPERLERRTRQTIAMGTWARRPVVEWAIRQGEALAHKVDRVFADCDLLLTPTLAGRPPHIGALDSANTVRAQIRSIPMVAYTTLWNVTGHPAASLPAGVAADGLPLAVQLVGPSNGETTILTVAAQLEQARPHARPVG</sequence>
<keyword evidence="6" id="KW-1185">Reference proteome</keyword>
<evidence type="ECO:0000313" key="5">
    <source>
        <dbReference type="EMBL" id="KAA8880338.1"/>
    </source>
</evidence>
<dbReference type="InterPro" id="IPR036928">
    <property type="entry name" value="AS_sf"/>
</dbReference>
<dbReference type="Proteomes" id="UP000323876">
    <property type="component" value="Unassembled WGS sequence"/>
</dbReference>
<evidence type="ECO:0000256" key="3">
    <source>
        <dbReference type="ARBA" id="ARBA00012922"/>
    </source>
</evidence>
<keyword evidence="5" id="KW-0378">Hydrolase</keyword>
<comment type="similarity">
    <text evidence="2">Belongs to the amidase family.</text>
</comment>
<dbReference type="RefSeq" id="WP_150407794.1">
    <property type="nucleotide sequence ID" value="NZ_VXLC01000036.1"/>
</dbReference>
<accession>A0A5N0DTE3</accession>
<feature type="domain" description="Amidase" evidence="4">
    <location>
        <begin position="27"/>
        <end position="447"/>
    </location>
</feature>
<gene>
    <name evidence="5" type="ORF">F3087_42125</name>
</gene>
<dbReference type="EMBL" id="VXLC01000036">
    <property type="protein sequence ID" value="KAA8880338.1"/>
    <property type="molecule type" value="Genomic_DNA"/>
</dbReference>
<evidence type="ECO:0000313" key="6">
    <source>
        <dbReference type="Proteomes" id="UP000323876"/>
    </source>
</evidence>
<dbReference type="InterPro" id="IPR023631">
    <property type="entry name" value="Amidase_dom"/>
</dbReference>
<dbReference type="InterPro" id="IPR000120">
    <property type="entry name" value="Amidase"/>
</dbReference>
<dbReference type="PANTHER" id="PTHR11895:SF7">
    <property type="entry name" value="GLUTAMYL-TRNA(GLN) AMIDOTRANSFERASE SUBUNIT A, MITOCHONDRIAL"/>
    <property type="match status" value="1"/>
</dbReference>
<dbReference type="PROSITE" id="PS00571">
    <property type="entry name" value="AMIDASES"/>
    <property type="match status" value="1"/>
</dbReference>
<comment type="catalytic activity">
    <reaction evidence="1">
        <text>a monocarboxylic acid amide + H2O = a monocarboxylate + NH4(+)</text>
        <dbReference type="Rhea" id="RHEA:12020"/>
        <dbReference type="ChEBI" id="CHEBI:15377"/>
        <dbReference type="ChEBI" id="CHEBI:28938"/>
        <dbReference type="ChEBI" id="CHEBI:35757"/>
        <dbReference type="ChEBI" id="CHEBI:83628"/>
        <dbReference type="EC" id="3.5.1.4"/>
    </reaction>
</comment>
<dbReference type="AlphaFoldDB" id="A0A5N0DTE3"/>
<dbReference type="InterPro" id="IPR020556">
    <property type="entry name" value="Amidase_CS"/>
</dbReference>
<dbReference type="PANTHER" id="PTHR11895">
    <property type="entry name" value="TRANSAMIDASE"/>
    <property type="match status" value="1"/>
</dbReference>
<dbReference type="Gene3D" id="3.90.1300.10">
    <property type="entry name" value="Amidase signature (AS) domain"/>
    <property type="match status" value="1"/>
</dbReference>
<comment type="caution">
    <text evidence="5">The sequence shown here is derived from an EMBL/GenBank/DDBJ whole genome shotgun (WGS) entry which is preliminary data.</text>
</comment>
<evidence type="ECO:0000256" key="2">
    <source>
        <dbReference type="ARBA" id="ARBA00009199"/>
    </source>
</evidence>
<dbReference type="GO" id="GO:0004040">
    <property type="term" value="F:amidase activity"/>
    <property type="evidence" value="ECO:0007669"/>
    <property type="project" value="UniProtKB-EC"/>
</dbReference>
<organism evidence="5 6">
    <name type="scientific">Nocardia colli</name>
    <dbReference type="NCBI Taxonomy" id="2545717"/>
    <lineage>
        <taxon>Bacteria</taxon>
        <taxon>Bacillati</taxon>
        <taxon>Actinomycetota</taxon>
        <taxon>Actinomycetes</taxon>
        <taxon>Mycobacteriales</taxon>
        <taxon>Nocardiaceae</taxon>
        <taxon>Nocardia</taxon>
    </lineage>
</organism>
<protein>
    <recommendedName>
        <fullName evidence="3">amidase</fullName>
        <ecNumber evidence="3">3.5.1.4</ecNumber>
    </recommendedName>
</protein>
<dbReference type="OrthoDB" id="5175573at2"/>
<dbReference type="EC" id="3.5.1.4" evidence="3"/>